<evidence type="ECO:0000259" key="7">
    <source>
        <dbReference type="Pfam" id="PF25975"/>
    </source>
</evidence>
<accession>A0ABX7NXX0</accession>
<protein>
    <submittedName>
        <fullName evidence="8">Efflux RND transporter periplasmic adaptor subunit</fullName>
    </submittedName>
</protein>
<dbReference type="InterPro" id="IPR058649">
    <property type="entry name" value="CzcB_C"/>
</dbReference>
<dbReference type="InterPro" id="IPR058792">
    <property type="entry name" value="Beta-barrel_RND_2"/>
</dbReference>
<sequence length="581" mass="62945">MNASTAPRRRRLIQALALLGLAVLAFFLWKPLAAGTGAPATEPSSQQSLPPFQLPGPALEYVRAAFQAYEPTRALLARDTVEGLSPRAGEIAAALRAAADEVGSQRTDVADFLRKGAEAASRLGMAKDVAQARKHFAGVSQSLVSLAASDARIRDDWNLFECPMAEGFNKWFQREPRLDNPYMGQRMAACGAPSEWSVPVPVPAHEGQAHGNGAVAHYTCPMHPAVRQAGPGQCPICGMDLTPVTRADVESGVIVVDDVRRQRIGVKTARVEMMPMDLSIRALGRVTYDEKALVDVTLKLDGYIHELRVNATGEPVKKGDVLFTLYSPELYAAQQEYLLASKSQSAANSSLVGASRKRLELWGLTPAQVERVARRGEPIENMPFLSPASGYVLEKNVVEGAAVKAGERLFRIAPLAKVWVEADVYEQDLPQVKVGQPVEVTLPYLPGKQYAGRVGYIYPALQGNTRTGRIRIELPNPGLELKPDMYADVRFVVRGGQRLQVPETAVIYTGPRRLVFVDLGEGRLKPQEVKLGLRGEDTYEVIEGLKAGDVVVTSGNFLIAAESRLRSAADTFGGGGEHAAH</sequence>
<dbReference type="SUPFAM" id="SSF111369">
    <property type="entry name" value="HlyD-like secretion proteins"/>
    <property type="match status" value="1"/>
</dbReference>
<dbReference type="InterPro" id="IPR006311">
    <property type="entry name" value="TAT_signal"/>
</dbReference>
<dbReference type="PANTHER" id="PTHR30097">
    <property type="entry name" value="CATION EFFLUX SYSTEM PROTEIN CUSB"/>
    <property type="match status" value="1"/>
</dbReference>
<comment type="similarity">
    <text evidence="1">Belongs to the membrane fusion protein (MFP) (TC 8.A.1) family.</text>
</comment>
<dbReference type="EMBL" id="CP071090">
    <property type="protein sequence ID" value="QSQ23742.1"/>
    <property type="molecule type" value="Genomic_DNA"/>
</dbReference>
<evidence type="ECO:0000259" key="3">
    <source>
        <dbReference type="Pfam" id="PF19335"/>
    </source>
</evidence>
<feature type="domain" description="CusB-like beta-barrel" evidence="6">
    <location>
        <begin position="417"/>
        <end position="491"/>
    </location>
</feature>
<dbReference type="InterPro" id="IPR058791">
    <property type="entry name" value="3HB_CusB"/>
</dbReference>
<dbReference type="Pfam" id="PF25975">
    <property type="entry name" value="CzcB_C"/>
    <property type="match status" value="1"/>
</dbReference>
<dbReference type="InterPro" id="IPR045800">
    <property type="entry name" value="HMBD"/>
</dbReference>
<dbReference type="Proteomes" id="UP000662747">
    <property type="component" value="Chromosome"/>
</dbReference>
<keyword evidence="9" id="KW-1185">Reference proteome</keyword>
<evidence type="ECO:0000256" key="1">
    <source>
        <dbReference type="ARBA" id="ARBA00009477"/>
    </source>
</evidence>
<dbReference type="Gene3D" id="6.10.140.730">
    <property type="match status" value="1"/>
</dbReference>
<dbReference type="InterPro" id="IPR058790">
    <property type="entry name" value="BSH_CusB"/>
</dbReference>
<feature type="domain" description="Heavy metal binding" evidence="3">
    <location>
        <begin position="217"/>
        <end position="244"/>
    </location>
</feature>
<evidence type="ECO:0000313" key="8">
    <source>
        <dbReference type="EMBL" id="QSQ23742.1"/>
    </source>
</evidence>
<dbReference type="NCBIfam" id="TIGR01730">
    <property type="entry name" value="RND_mfp"/>
    <property type="match status" value="1"/>
</dbReference>
<keyword evidence="2" id="KW-0813">Transport</keyword>
<evidence type="ECO:0000259" key="6">
    <source>
        <dbReference type="Pfam" id="PF25954"/>
    </source>
</evidence>
<dbReference type="InterPro" id="IPR051909">
    <property type="entry name" value="MFP_Cation_Efflux"/>
</dbReference>
<feature type="domain" description="CusB-like three alpha-helical bundle" evidence="4">
    <location>
        <begin position="329"/>
        <end position="378"/>
    </location>
</feature>
<name>A0ABX7NXX0_9BACT</name>
<feature type="domain" description="CusB-like barrel-sandwich hybrid" evidence="5">
    <location>
        <begin position="296"/>
        <end position="413"/>
    </location>
</feature>
<evidence type="ECO:0000259" key="4">
    <source>
        <dbReference type="Pfam" id="PF25869"/>
    </source>
</evidence>
<dbReference type="PANTHER" id="PTHR30097:SF15">
    <property type="entry name" value="CATION EFFLUX SYSTEM PROTEIN CUSB"/>
    <property type="match status" value="1"/>
</dbReference>
<evidence type="ECO:0000256" key="2">
    <source>
        <dbReference type="ARBA" id="ARBA00022448"/>
    </source>
</evidence>
<evidence type="ECO:0000259" key="5">
    <source>
        <dbReference type="Pfam" id="PF25919"/>
    </source>
</evidence>
<dbReference type="RefSeq" id="WP_206725313.1">
    <property type="nucleotide sequence ID" value="NZ_CP071090.1"/>
</dbReference>
<evidence type="ECO:0000313" key="9">
    <source>
        <dbReference type="Proteomes" id="UP000662747"/>
    </source>
</evidence>
<dbReference type="Gene3D" id="2.40.420.20">
    <property type="match status" value="1"/>
</dbReference>
<reference evidence="8 9" key="1">
    <citation type="submission" date="2021-02" db="EMBL/GenBank/DDBJ databases">
        <title>De Novo genome assembly of isolated myxobacteria.</title>
        <authorList>
            <person name="Stevens D.C."/>
        </authorList>
    </citation>
    <scope>NUCLEOTIDE SEQUENCE [LARGE SCALE GENOMIC DNA]</scope>
    <source>
        <strain evidence="9">SCPEA02</strain>
    </source>
</reference>
<dbReference type="Pfam" id="PF25954">
    <property type="entry name" value="Beta-barrel_RND_2"/>
    <property type="match status" value="1"/>
</dbReference>
<dbReference type="Pfam" id="PF19335">
    <property type="entry name" value="HMBD"/>
    <property type="match status" value="1"/>
</dbReference>
<dbReference type="PROSITE" id="PS51318">
    <property type="entry name" value="TAT"/>
    <property type="match status" value="1"/>
</dbReference>
<gene>
    <name evidence="8" type="ORF">JY651_01780</name>
</gene>
<dbReference type="Pfam" id="PF25869">
    <property type="entry name" value="3HB_CusB"/>
    <property type="match status" value="1"/>
</dbReference>
<organism evidence="8 9">
    <name type="scientific">Pyxidicoccus parkwayensis</name>
    <dbReference type="NCBI Taxonomy" id="2813578"/>
    <lineage>
        <taxon>Bacteria</taxon>
        <taxon>Pseudomonadati</taxon>
        <taxon>Myxococcota</taxon>
        <taxon>Myxococcia</taxon>
        <taxon>Myxococcales</taxon>
        <taxon>Cystobacterineae</taxon>
        <taxon>Myxococcaceae</taxon>
        <taxon>Pyxidicoccus</taxon>
    </lineage>
</organism>
<dbReference type="Pfam" id="PF25919">
    <property type="entry name" value="BSH_CusB"/>
    <property type="match status" value="1"/>
</dbReference>
<dbReference type="Gene3D" id="2.40.30.170">
    <property type="match status" value="1"/>
</dbReference>
<feature type="domain" description="CzcB-like C-terminal circularly permuted SH3-like" evidence="7">
    <location>
        <begin position="500"/>
        <end position="559"/>
    </location>
</feature>
<proteinExistence type="inferred from homology"/>
<dbReference type="InterPro" id="IPR006143">
    <property type="entry name" value="RND_pump_MFP"/>
</dbReference>